<evidence type="ECO:0000313" key="1">
    <source>
        <dbReference type="EMBL" id="QKM68170.1"/>
    </source>
</evidence>
<keyword evidence="2" id="KW-1185">Reference proteome</keyword>
<name>A0A7G3UGD9_STRT9</name>
<protein>
    <submittedName>
        <fullName evidence="1">Uncharacterized protein</fullName>
    </submittedName>
</protein>
<accession>A0A7G3UGD9</accession>
<gene>
    <name evidence="1" type="ORF">STSU_014245</name>
</gene>
<organism evidence="1 2">
    <name type="scientific">Streptomyces tsukubensis (strain DSM 42081 / NBRC 108919 / NRRL 18488 / 9993)</name>
    <dbReference type="NCBI Taxonomy" id="1114943"/>
    <lineage>
        <taxon>Bacteria</taxon>
        <taxon>Bacillati</taxon>
        <taxon>Actinomycetota</taxon>
        <taxon>Actinomycetes</taxon>
        <taxon>Kitasatosporales</taxon>
        <taxon>Streptomycetaceae</taxon>
        <taxon>Streptomyces</taxon>
    </lineage>
</organism>
<reference evidence="1 2" key="1">
    <citation type="journal article" date="2012" name="J. Bacteriol.">
        <title>Draft genome of Streptomyces tsukubaensis NRRL 18488, the producer of the clinically important immunosuppressant tacrolimus (FK506).</title>
        <authorList>
            <person name="Barreiro C."/>
            <person name="Prieto C."/>
            <person name="Sola-Landa A."/>
            <person name="Solera E."/>
            <person name="Martinez-Castro M."/>
            <person name="Perez-Redondo R."/>
            <person name="Garcia-Estrada C."/>
            <person name="Aparicio J.F."/>
            <person name="Fernandez-Martinez L.T."/>
            <person name="Santos-Aberturas J."/>
            <person name="Salehi-Najafabadi Z."/>
            <person name="Rodriguez-Garcia A."/>
            <person name="Tauch A."/>
            <person name="Martin J.F."/>
        </authorList>
    </citation>
    <scope>NUCLEOTIDE SEQUENCE [LARGE SCALE GENOMIC DNA]</scope>
    <source>
        <strain evidence="2">DSM 42081 / NBRC 108919 / NRRL 18488 / 9993</strain>
    </source>
</reference>
<proteinExistence type="predicted"/>
<dbReference type="AlphaFoldDB" id="A0A7G3UGD9"/>
<dbReference type="EMBL" id="CP029159">
    <property type="protein sequence ID" value="QKM68170.1"/>
    <property type="molecule type" value="Genomic_DNA"/>
</dbReference>
<dbReference type="Proteomes" id="UP000005940">
    <property type="component" value="Chromosome"/>
</dbReference>
<sequence length="65" mass="7582">MWVRHLVTKSMAWEISFSQSAGVQRATEREPSPQKWPLKWVPISWPSSHACRSSFRVSLIWASVR</sequence>
<evidence type="ECO:0000313" key="2">
    <source>
        <dbReference type="Proteomes" id="UP000005940"/>
    </source>
</evidence>